<evidence type="ECO:0000256" key="7">
    <source>
        <dbReference type="ARBA" id="ARBA00023136"/>
    </source>
</evidence>
<evidence type="ECO:0000256" key="2">
    <source>
        <dbReference type="ARBA" id="ARBA00008335"/>
    </source>
</evidence>
<comment type="similarity">
    <text evidence="2">Belongs to the major facilitator superfamily.</text>
</comment>
<feature type="transmembrane region" description="Helical" evidence="8">
    <location>
        <begin position="304"/>
        <end position="327"/>
    </location>
</feature>
<feature type="transmembrane region" description="Helical" evidence="8">
    <location>
        <begin position="339"/>
        <end position="362"/>
    </location>
</feature>
<feature type="transmembrane region" description="Helical" evidence="8">
    <location>
        <begin position="215"/>
        <end position="240"/>
    </location>
</feature>
<dbReference type="Pfam" id="PF07690">
    <property type="entry name" value="MFS_1"/>
    <property type="match status" value="1"/>
</dbReference>
<comment type="caution">
    <text evidence="10">The sequence shown here is derived from an EMBL/GenBank/DDBJ whole genome shotgun (WGS) entry which is preliminary data.</text>
</comment>
<evidence type="ECO:0000256" key="6">
    <source>
        <dbReference type="ARBA" id="ARBA00022989"/>
    </source>
</evidence>
<accession>A0A3D8X5F4</accession>
<evidence type="ECO:0000256" key="3">
    <source>
        <dbReference type="ARBA" id="ARBA00022448"/>
    </source>
</evidence>
<protein>
    <submittedName>
        <fullName evidence="10">MFS transporter</fullName>
    </submittedName>
</protein>
<keyword evidence="6 8" id="KW-1133">Transmembrane helix</keyword>
<dbReference type="InterPro" id="IPR011701">
    <property type="entry name" value="MFS"/>
</dbReference>
<organism evidence="10 11">
    <name type="scientific">Priestia megaterium</name>
    <name type="common">Bacillus megaterium</name>
    <dbReference type="NCBI Taxonomy" id="1404"/>
    <lineage>
        <taxon>Bacteria</taxon>
        <taxon>Bacillati</taxon>
        <taxon>Bacillota</taxon>
        <taxon>Bacilli</taxon>
        <taxon>Bacillales</taxon>
        <taxon>Bacillaceae</taxon>
        <taxon>Priestia</taxon>
    </lineage>
</organism>
<dbReference type="AlphaFoldDB" id="A0A3D8X5F4"/>
<feature type="transmembrane region" description="Helical" evidence="8">
    <location>
        <begin position="280"/>
        <end position="298"/>
    </location>
</feature>
<feature type="transmembrane region" description="Helical" evidence="8">
    <location>
        <begin position="137"/>
        <end position="159"/>
    </location>
</feature>
<evidence type="ECO:0000256" key="8">
    <source>
        <dbReference type="SAM" id="Phobius"/>
    </source>
</evidence>
<evidence type="ECO:0000256" key="5">
    <source>
        <dbReference type="ARBA" id="ARBA00022692"/>
    </source>
</evidence>
<dbReference type="EMBL" id="PQWM01000007">
    <property type="protein sequence ID" value="RDZ16307.1"/>
    <property type="molecule type" value="Genomic_DNA"/>
</dbReference>
<feature type="transmembrane region" description="Helical" evidence="8">
    <location>
        <begin position="104"/>
        <end position="125"/>
    </location>
</feature>
<dbReference type="Gene3D" id="1.20.1250.20">
    <property type="entry name" value="MFS general substrate transporter like domains"/>
    <property type="match status" value="1"/>
</dbReference>
<evidence type="ECO:0000313" key="11">
    <source>
        <dbReference type="Proteomes" id="UP000256519"/>
    </source>
</evidence>
<dbReference type="GO" id="GO:0005886">
    <property type="term" value="C:plasma membrane"/>
    <property type="evidence" value="ECO:0007669"/>
    <property type="project" value="UniProtKB-SubCell"/>
</dbReference>
<feature type="transmembrane region" description="Helical" evidence="8">
    <location>
        <begin position="165"/>
        <end position="187"/>
    </location>
</feature>
<feature type="domain" description="Major facilitator superfamily (MFS) profile" evidence="9">
    <location>
        <begin position="13"/>
        <end position="392"/>
    </location>
</feature>
<dbReference type="SUPFAM" id="SSF103473">
    <property type="entry name" value="MFS general substrate transporter"/>
    <property type="match status" value="1"/>
</dbReference>
<keyword evidence="3" id="KW-0813">Transport</keyword>
<keyword evidence="7 8" id="KW-0472">Membrane</keyword>
<evidence type="ECO:0000259" key="9">
    <source>
        <dbReference type="PROSITE" id="PS50850"/>
    </source>
</evidence>
<proteinExistence type="inferred from homology"/>
<evidence type="ECO:0000256" key="4">
    <source>
        <dbReference type="ARBA" id="ARBA00022475"/>
    </source>
</evidence>
<sequence>MEKLSHHKNYAFITLILFWCGLAILSSMYVTIPLTGMFTTYFNISTNQATWIGSAFSLCYALGCLIYGPFSDKHGRKIFLVCSISLLTIVTLLISLVPNFSGLIFLRALQGIIAAAFAPISFVYAAEMFPAHKRVTALGFISSGLLMASVAGQVFSGVINRLFGWHAIFSMLGGVYLVSSVLVILFLPKDDLPRAKESVWLKFKQMQNLFKQKQLNFIFFITFTLLLTLVGMYTLLGSYLSSPEWGLTDQQILLVRAVGIVGMLLSPFTGRFAMKMGTEFILRGGLVIAIIGLIGLGLSPSVVLMVISSVIFVAGIAIVTPITISLINQLGGASRGSAVSFNAFILFLGASSGPVLAVYLISTGHFRLAFESLAFVLVIGLGASMFIRSKTPAATSVEVNEAPVKETTI</sequence>
<feature type="transmembrane region" description="Helical" evidence="8">
    <location>
        <begin position="12"/>
        <end position="32"/>
    </location>
</feature>
<feature type="transmembrane region" description="Helical" evidence="8">
    <location>
        <begin position="368"/>
        <end position="387"/>
    </location>
</feature>
<dbReference type="PANTHER" id="PTHR43271:SF2">
    <property type="entry name" value="BLL2771 PROTEIN"/>
    <property type="match status" value="1"/>
</dbReference>
<gene>
    <name evidence="10" type="ORF">C3744_07235</name>
</gene>
<reference evidence="10 11" key="1">
    <citation type="journal article" date="2018" name="Appl. Environ. Microbiol.">
        <title>Antimicrobial susceptibility testing and tentative epidemiological cut-off values of five Bacillus species relevant for use as animal feed additives or for plant protection.</title>
        <authorList>
            <person name="Agerso Y."/>
            <person name="Stuer-Lauridsen B."/>
            <person name="Bjerre K."/>
            <person name="Jensen M.G."/>
            <person name="Johansen E."/>
            <person name="Bennedsen M."/>
            <person name="Brockmann E."/>
            <person name="Nielsen B."/>
        </authorList>
    </citation>
    <scope>NUCLEOTIDE SEQUENCE [LARGE SCALE GENOMIC DNA]</scope>
    <source>
        <strain evidence="10 11">CHCC20162</strain>
    </source>
</reference>
<dbReference type="Proteomes" id="UP000256519">
    <property type="component" value="Unassembled WGS sequence"/>
</dbReference>
<evidence type="ECO:0000256" key="1">
    <source>
        <dbReference type="ARBA" id="ARBA00004651"/>
    </source>
</evidence>
<dbReference type="PROSITE" id="PS50850">
    <property type="entry name" value="MFS"/>
    <property type="match status" value="1"/>
</dbReference>
<evidence type="ECO:0000313" key="10">
    <source>
        <dbReference type="EMBL" id="RDZ16307.1"/>
    </source>
</evidence>
<keyword evidence="5 8" id="KW-0812">Transmembrane</keyword>
<dbReference type="InterPro" id="IPR020846">
    <property type="entry name" value="MFS_dom"/>
</dbReference>
<name>A0A3D8X5F4_PRIMG</name>
<keyword evidence="4" id="KW-1003">Cell membrane</keyword>
<comment type="subcellular location">
    <subcellularLocation>
        <location evidence="1">Cell membrane</location>
        <topology evidence="1">Multi-pass membrane protein</topology>
    </subcellularLocation>
</comment>
<dbReference type="GO" id="GO:0022857">
    <property type="term" value="F:transmembrane transporter activity"/>
    <property type="evidence" value="ECO:0007669"/>
    <property type="project" value="InterPro"/>
</dbReference>
<dbReference type="CDD" id="cd17324">
    <property type="entry name" value="MFS_NepI_like"/>
    <property type="match status" value="1"/>
</dbReference>
<dbReference type="InterPro" id="IPR036259">
    <property type="entry name" value="MFS_trans_sf"/>
</dbReference>
<feature type="transmembrane region" description="Helical" evidence="8">
    <location>
        <begin position="52"/>
        <end position="71"/>
    </location>
</feature>
<dbReference type="RefSeq" id="WP_116073131.1">
    <property type="nucleotide sequence ID" value="NZ_CP187630.1"/>
</dbReference>
<feature type="transmembrane region" description="Helical" evidence="8">
    <location>
        <begin position="252"/>
        <end position="273"/>
    </location>
</feature>
<dbReference type="PANTHER" id="PTHR43271">
    <property type="entry name" value="BLL2771 PROTEIN"/>
    <property type="match status" value="1"/>
</dbReference>
<feature type="transmembrane region" description="Helical" evidence="8">
    <location>
        <begin position="78"/>
        <end position="98"/>
    </location>
</feature>